<dbReference type="InterPro" id="IPR036390">
    <property type="entry name" value="WH_DNA-bd_sf"/>
</dbReference>
<dbReference type="Pfam" id="PF01628">
    <property type="entry name" value="HrcA"/>
    <property type="match status" value="1"/>
</dbReference>
<name>A0A9W6B1I4_9LACO</name>
<evidence type="ECO:0000256" key="1">
    <source>
        <dbReference type="ARBA" id="ARBA00022491"/>
    </source>
</evidence>
<dbReference type="RefSeq" id="WP_373876896.1">
    <property type="nucleotide sequence ID" value="NZ_BRPL01000002.1"/>
</dbReference>
<reference evidence="8" key="2">
    <citation type="journal article" date="2023" name="PLoS ONE">
        <title>Philodulcilactobacillus myokoensis gen. nov., sp. nov., a fructophilic, acidophilic, and agar-phobic lactic acid bacterium isolated from fermented vegetable extracts.</title>
        <authorList>
            <person name="Kouya T."/>
            <person name="Ishiyama Y."/>
            <person name="Ohashi S."/>
            <person name="Kumakubo R."/>
            <person name="Yamazaki T."/>
            <person name="Otaki T."/>
        </authorList>
    </citation>
    <scope>NUCLEOTIDE SEQUENCE</scope>
    <source>
        <strain evidence="8">WR16-4</strain>
    </source>
</reference>
<dbReference type="EMBL" id="BRPL01000002">
    <property type="protein sequence ID" value="GLB46938.1"/>
    <property type="molecule type" value="Genomic_DNA"/>
</dbReference>
<evidence type="ECO:0000256" key="2">
    <source>
        <dbReference type="ARBA" id="ARBA00023015"/>
    </source>
</evidence>
<organism evidence="8 9">
    <name type="scientific">Philodulcilactobacillus myokoensis</name>
    <dbReference type="NCBI Taxonomy" id="2929573"/>
    <lineage>
        <taxon>Bacteria</taxon>
        <taxon>Bacillati</taxon>
        <taxon>Bacillota</taxon>
        <taxon>Bacilli</taxon>
        <taxon>Lactobacillales</taxon>
        <taxon>Lactobacillaceae</taxon>
        <taxon>Philodulcilactobacillus</taxon>
    </lineage>
</organism>
<proteinExistence type="inferred from homology"/>
<reference evidence="8" key="1">
    <citation type="submission" date="2022-07" db="EMBL/GenBank/DDBJ databases">
        <authorList>
            <person name="Kouya T."/>
            <person name="Ishiyama Y."/>
        </authorList>
    </citation>
    <scope>NUCLEOTIDE SEQUENCE</scope>
    <source>
        <strain evidence="8">WR16-4</strain>
    </source>
</reference>
<comment type="similarity">
    <text evidence="5">Belongs to the HrcA family.</text>
</comment>
<dbReference type="InterPro" id="IPR002571">
    <property type="entry name" value="HrcA"/>
</dbReference>
<evidence type="ECO:0000256" key="4">
    <source>
        <dbReference type="ARBA" id="ARBA00023163"/>
    </source>
</evidence>
<dbReference type="SUPFAM" id="SSF55781">
    <property type="entry name" value="GAF domain-like"/>
    <property type="match status" value="1"/>
</dbReference>
<protein>
    <recommendedName>
        <fullName evidence="5">Heat-inducible transcription repressor HrcA</fullName>
    </recommendedName>
</protein>
<keyword evidence="3 5" id="KW-0346">Stress response</keyword>
<dbReference type="InterPro" id="IPR029016">
    <property type="entry name" value="GAF-like_dom_sf"/>
</dbReference>
<comment type="function">
    <text evidence="5">Negative regulator of class I heat shock genes (grpE-dnaK-dnaJ and groELS operons). Prevents heat-shock induction of these operons.</text>
</comment>
<dbReference type="InterPro" id="IPR021153">
    <property type="entry name" value="HrcA_C"/>
</dbReference>
<dbReference type="SUPFAM" id="SSF46785">
    <property type="entry name" value="Winged helix' DNA-binding domain"/>
    <property type="match status" value="1"/>
</dbReference>
<dbReference type="InterPro" id="IPR005104">
    <property type="entry name" value="WHTH_HrcA_DNA-bd"/>
</dbReference>
<accession>A0A9W6B1I4</accession>
<evidence type="ECO:0000313" key="9">
    <source>
        <dbReference type="Proteomes" id="UP001144204"/>
    </source>
</evidence>
<dbReference type="PANTHER" id="PTHR34824:SF1">
    <property type="entry name" value="HEAT-INDUCIBLE TRANSCRIPTION REPRESSOR HRCA"/>
    <property type="match status" value="1"/>
</dbReference>
<dbReference type="NCBIfam" id="TIGR00331">
    <property type="entry name" value="hrcA"/>
    <property type="match status" value="1"/>
</dbReference>
<dbReference type="Gene3D" id="1.10.10.10">
    <property type="entry name" value="Winged helix-like DNA-binding domain superfamily/Winged helix DNA-binding domain"/>
    <property type="match status" value="1"/>
</dbReference>
<dbReference type="Gene3D" id="3.30.450.40">
    <property type="match status" value="1"/>
</dbReference>
<keyword evidence="9" id="KW-1185">Reference proteome</keyword>
<gene>
    <name evidence="5 8" type="primary">hrcA</name>
    <name evidence="8" type="ORF">WR164_09170</name>
</gene>
<dbReference type="Pfam" id="PF03444">
    <property type="entry name" value="WHD_HrcA"/>
    <property type="match status" value="1"/>
</dbReference>
<comment type="caution">
    <text evidence="8">The sequence shown here is derived from an EMBL/GenBank/DDBJ whole genome shotgun (WGS) entry which is preliminary data.</text>
</comment>
<dbReference type="Gene3D" id="3.30.390.60">
    <property type="entry name" value="Heat-inducible transcription repressor hrca homolog, domain 3"/>
    <property type="match status" value="1"/>
</dbReference>
<evidence type="ECO:0000256" key="5">
    <source>
        <dbReference type="HAMAP-Rule" id="MF_00081"/>
    </source>
</evidence>
<feature type="domain" description="Heat-inducible transcription repressor HrcA C-terminal" evidence="6">
    <location>
        <begin position="105"/>
        <end position="324"/>
    </location>
</feature>
<evidence type="ECO:0000313" key="8">
    <source>
        <dbReference type="EMBL" id="GLB46938.1"/>
    </source>
</evidence>
<dbReference type="GO" id="GO:0003677">
    <property type="term" value="F:DNA binding"/>
    <property type="evidence" value="ECO:0007669"/>
    <property type="project" value="InterPro"/>
</dbReference>
<keyword evidence="1 5" id="KW-0678">Repressor</keyword>
<evidence type="ECO:0000259" key="7">
    <source>
        <dbReference type="Pfam" id="PF03444"/>
    </source>
</evidence>
<dbReference type="PIRSF" id="PIRSF005485">
    <property type="entry name" value="HrcA"/>
    <property type="match status" value="1"/>
</dbReference>
<dbReference type="Proteomes" id="UP001144204">
    <property type="component" value="Unassembled WGS sequence"/>
</dbReference>
<dbReference type="AlphaFoldDB" id="A0A9W6B1I4"/>
<dbReference type="HAMAP" id="MF_00081">
    <property type="entry name" value="HrcA"/>
    <property type="match status" value="1"/>
</dbReference>
<dbReference type="PANTHER" id="PTHR34824">
    <property type="entry name" value="HEAT-INDUCIBLE TRANSCRIPTION REPRESSOR HRCA"/>
    <property type="match status" value="1"/>
</dbReference>
<dbReference type="GO" id="GO:0045892">
    <property type="term" value="P:negative regulation of DNA-templated transcription"/>
    <property type="evidence" value="ECO:0007669"/>
    <property type="project" value="UniProtKB-UniRule"/>
</dbReference>
<feature type="domain" description="Winged helix-turn-helix transcription repressor HrcA DNA-binding" evidence="7">
    <location>
        <begin position="2"/>
        <end position="73"/>
    </location>
</feature>
<dbReference type="InterPro" id="IPR023120">
    <property type="entry name" value="WHTH_transcript_rep_HrcA_IDD"/>
</dbReference>
<sequence length="348" mass="39368">MELSKREKIILRAIVNHYTKDGLPVGSKLLANQLPMRVSSATIRNEMVYLESLNLINKTHSSSGRVPTIKGYRYYVDHLIQPNPINKNDEDIIQKTLNGNFSKMDEIVKKSANILSDLTHYTALTLRPEQNNVRHLKGFRLVALSNYQVMAILVTDNNEVQNQIFNISKSISGDQLEAVVRLINDKLTGMSIPDVIKKLQTEIPAEITKYIHTPSGFLSTFNDVLDKAARNQFYIGGELNLLNFTDSSNTKELKSIYSLLDKTDDVSKFIDNHDGPVSVKIGNEIRNHLFNHYSLITGTYDAGQFGKGIIAVLGPTRMPYSKVIGIVSAFREELAKKLITYYNNYYHR</sequence>
<keyword evidence="2 5" id="KW-0805">Transcription regulation</keyword>
<dbReference type="InterPro" id="IPR036388">
    <property type="entry name" value="WH-like_DNA-bd_sf"/>
</dbReference>
<evidence type="ECO:0000256" key="3">
    <source>
        <dbReference type="ARBA" id="ARBA00023016"/>
    </source>
</evidence>
<evidence type="ECO:0000259" key="6">
    <source>
        <dbReference type="Pfam" id="PF01628"/>
    </source>
</evidence>
<keyword evidence="4 5" id="KW-0804">Transcription</keyword>